<feature type="region of interest" description="Disordered" evidence="8">
    <location>
        <begin position="18"/>
        <end position="45"/>
    </location>
</feature>
<dbReference type="PROSITE" id="PS50920">
    <property type="entry name" value="SOLCAR"/>
    <property type="match status" value="3"/>
</dbReference>
<dbReference type="EMBL" id="FO082275">
    <property type="protein sequence ID" value="CCO15928.1"/>
    <property type="molecule type" value="Genomic_DNA"/>
</dbReference>
<evidence type="ECO:0000256" key="3">
    <source>
        <dbReference type="ARBA" id="ARBA00022692"/>
    </source>
</evidence>
<dbReference type="KEGG" id="bpg:Bathy04g02190"/>
<dbReference type="GO" id="GO:0055085">
    <property type="term" value="P:transmembrane transport"/>
    <property type="evidence" value="ECO:0007669"/>
    <property type="project" value="InterPro"/>
</dbReference>
<keyword evidence="11" id="KW-1185">Reference proteome</keyword>
<evidence type="ECO:0000256" key="7">
    <source>
        <dbReference type="RuleBase" id="RU000488"/>
    </source>
</evidence>
<dbReference type="InterPro" id="IPR023395">
    <property type="entry name" value="MCP_dom_sf"/>
</dbReference>
<dbReference type="Gene3D" id="1.50.40.10">
    <property type="entry name" value="Mitochondrial carrier domain"/>
    <property type="match status" value="2"/>
</dbReference>
<dbReference type="GO" id="GO:0016020">
    <property type="term" value="C:membrane"/>
    <property type="evidence" value="ECO:0007669"/>
    <property type="project" value="UniProtKB-SubCell"/>
</dbReference>
<evidence type="ECO:0000256" key="2">
    <source>
        <dbReference type="ARBA" id="ARBA00022448"/>
    </source>
</evidence>
<evidence type="ECO:0000256" key="6">
    <source>
        <dbReference type="PROSITE-ProRule" id="PRU00282"/>
    </source>
</evidence>
<comment type="similarity">
    <text evidence="7">Belongs to the mitochondrial carrier (TC 2.A.29) family.</text>
</comment>
<keyword evidence="3 6" id="KW-0812">Transmembrane</keyword>
<feature type="repeat" description="Solcar" evidence="6">
    <location>
        <begin position="305"/>
        <end position="399"/>
    </location>
</feature>
<evidence type="ECO:0000256" key="8">
    <source>
        <dbReference type="SAM" id="MobiDB-lite"/>
    </source>
</evidence>
<dbReference type="GeneID" id="19016244"/>
<dbReference type="InterPro" id="IPR018108">
    <property type="entry name" value="MCP_transmembrane"/>
</dbReference>
<dbReference type="eggNOG" id="KOG0752">
    <property type="taxonomic scope" value="Eukaryota"/>
</dbReference>
<keyword evidence="5 6" id="KW-0472">Membrane</keyword>
<evidence type="ECO:0000256" key="5">
    <source>
        <dbReference type="ARBA" id="ARBA00023136"/>
    </source>
</evidence>
<feature type="compositionally biased region" description="Basic residues" evidence="8">
    <location>
        <begin position="21"/>
        <end position="31"/>
    </location>
</feature>
<evidence type="ECO:0000313" key="10">
    <source>
        <dbReference type="EMBL" id="CCO15928.1"/>
    </source>
</evidence>
<dbReference type="OrthoDB" id="18574at2759"/>
<protein>
    <recommendedName>
        <fullName evidence="12">Mitochondrial carrier family</fullName>
    </recommendedName>
</protein>
<feature type="transmembrane region" description="Helical" evidence="9">
    <location>
        <begin position="247"/>
        <end position="269"/>
    </location>
</feature>
<feature type="repeat" description="Solcar" evidence="6">
    <location>
        <begin position="88"/>
        <end position="180"/>
    </location>
</feature>
<gene>
    <name evidence="10" type="ORF">Bathy04g02190</name>
</gene>
<feature type="transmembrane region" description="Helical" evidence="9">
    <location>
        <begin position="193"/>
        <end position="215"/>
    </location>
</feature>
<reference evidence="10 11" key="1">
    <citation type="submission" date="2011-10" db="EMBL/GenBank/DDBJ databases">
        <authorList>
            <person name="Genoscope - CEA"/>
        </authorList>
    </citation>
    <scope>NUCLEOTIDE SEQUENCE [LARGE SCALE GENOMIC DNA]</scope>
    <source>
        <strain evidence="10 11">RCC 1105</strain>
    </source>
</reference>
<feature type="transmembrane region" description="Helical" evidence="9">
    <location>
        <begin position="152"/>
        <end position="173"/>
    </location>
</feature>
<keyword evidence="4" id="KW-0677">Repeat</keyword>
<dbReference type="InterPro" id="IPR002067">
    <property type="entry name" value="MCP"/>
</dbReference>
<keyword evidence="9" id="KW-1133">Transmembrane helix</keyword>
<feature type="region of interest" description="Disordered" evidence="8">
    <location>
        <begin position="279"/>
        <end position="301"/>
    </location>
</feature>
<dbReference type="Proteomes" id="UP000198341">
    <property type="component" value="Chromosome 4"/>
</dbReference>
<feature type="repeat" description="Solcar" evidence="6">
    <location>
        <begin position="191"/>
        <end position="275"/>
    </location>
</feature>
<dbReference type="PRINTS" id="PR00926">
    <property type="entry name" value="MITOCARRIER"/>
</dbReference>
<proteinExistence type="inferred from homology"/>
<accession>K8F345</accession>
<evidence type="ECO:0000313" key="11">
    <source>
        <dbReference type="Proteomes" id="UP000198341"/>
    </source>
</evidence>
<organism evidence="10 11">
    <name type="scientific">Bathycoccus prasinos</name>
    <dbReference type="NCBI Taxonomy" id="41875"/>
    <lineage>
        <taxon>Eukaryota</taxon>
        <taxon>Viridiplantae</taxon>
        <taxon>Chlorophyta</taxon>
        <taxon>Mamiellophyceae</taxon>
        <taxon>Mamiellales</taxon>
        <taxon>Bathycoccaceae</taxon>
        <taxon>Bathycoccus</taxon>
    </lineage>
</organism>
<comment type="subcellular location">
    <subcellularLocation>
        <location evidence="1">Membrane</location>
        <topology evidence="1">Multi-pass membrane protein</topology>
    </subcellularLocation>
</comment>
<keyword evidence="2 7" id="KW-0813">Transport</keyword>
<evidence type="ECO:0000256" key="4">
    <source>
        <dbReference type="ARBA" id="ARBA00022737"/>
    </source>
</evidence>
<name>K8F345_9CHLO</name>
<dbReference type="Pfam" id="PF00153">
    <property type="entry name" value="Mito_carr"/>
    <property type="match status" value="3"/>
</dbReference>
<evidence type="ECO:0000256" key="1">
    <source>
        <dbReference type="ARBA" id="ARBA00004141"/>
    </source>
</evidence>
<dbReference type="SUPFAM" id="SSF103506">
    <property type="entry name" value="Mitochondrial carrier"/>
    <property type="match status" value="1"/>
</dbReference>
<sequence>MIWNNTHNFIVSNFNFNNNNNKHHHHKRHTTRGSFNNRGSASSSVRLPSSSLVTAAAVITTTTATTAMILMYPSKCEASTNKKNNNNNNNINPIVAGAFAGAVARVFVAPLDVIKIRLQIQKENYSLTNAKYKGAFSAMATIAREEGIRKGLWAGTIPALCLWIPYTGIQFGMLNALNSSSYSLSSSSSSSSFLNNNFVFGAVAGATATVATYPFDIIRTQLASQGIPKTYNGVFDAFFGLLRRRKLYAGLGITLIEIIPATSVQFGVYEYLNSIGKESSNNNNNNNNNSGSSGSSRSSSSNSSSFELNHFAKGFLAGSCARVAIHPLDVMKKRLQVVGLKRAASYGAAETANKAFPLVLSIIKTEGVRGFYKGLVPALCKSAPSSAITFGVYEFAMQVLDSFTNSLDEQE</sequence>
<evidence type="ECO:0008006" key="12">
    <source>
        <dbReference type="Google" id="ProtNLM"/>
    </source>
</evidence>
<evidence type="ECO:0000256" key="9">
    <source>
        <dbReference type="SAM" id="Phobius"/>
    </source>
</evidence>
<dbReference type="RefSeq" id="XP_007513403.1">
    <property type="nucleotide sequence ID" value="XM_007513341.1"/>
</dbReference>
<dbReference type="AlphaFoldDB" id="K8F345"/>
<dbReference type="PANTHER" id="PTHR24089">
    <property type="entry name" value="SOLUTE CARRIER FAMILY 25"/>
    <property type="match status" value="1"/>
</dbReference>
<feature type="transmembrane region" description="Helical" evidence="9">
    <location>
        <begin position="52"/>
        <end position="74"/>
    </location>
</feature>